<dbReference type="AlphaFoldDB" id="A0A0B0PTX6"/>
<reference evidence="2" key="1">
    <citation type="submission" date="2014-09" db="EMBL/GenBank/DDBJ databases">
        <authorList>
            <person name="Mudge J."/>
            <person name="Ramaraj T."/>
            <person name="Lindquist I.E."/>
            <person name="Bharti A.K."/>
            <person name="Sundararajan A."/>
            <person name="Cameron C.T."/>
            <person name="Woodward J.E."/>
            <person name="May G.D."/>
            <person name="Brubaker C."/>
            <person name="Broadhvest J."/>
            <person name="Wilkins T.A."/>
        </authorList>
    </citation>
    <scope>NUCLEOTIDE SEQUENCE</scope>
    <source>
        <strain evidence="2">cv. AKA8401</strain>
    </source>
</reference>
<name>A0A0B0PTX6_GOSAR</name>
<proteinExistence type="predicted"/>
<protein>
    <submittedName>
        <fullName evidence="1">Uncharacterized protein</fullName>
    </submittedName>
</protein>
<keyword evidence="2" id="KW-1185">Reference proteome</keyword>
<evidence type="ECO:0000313" key="1">
    <source>
        <dbReference type="EMBL" id="KHG26841.1"/>
    </source>
</evidence>
<sequence>MFNCYNECMNDTMVNENDIVNKFDKDETSIAKLARGSKDIGDSVHTINWTFGVKAVIFFGLN</sequence>
<evidence type="ECO:0000313" key="2">
    <source>
        <dbReference type="Proteomes" id="UP000032142"/>
    </source>
</evidence>
<accession>A0A0B0PTX6</accession>
<dbReference type="EMBL" id="KN438715">
    <property type="protein sequence ID" value="KHG26841.1"/>
    <property type="molecule type" value="Genomic_DNA"/>
</dbReference>
<gene>
    <name evidence="1" type="ORF">F383_08202</name>
</gene>
<dbReference type="Proteomes" id="UP000032142">
    <property type="component" value="Unassembled WGS sequence"/>
</dbReference>
<organism evidence="1 2">
    <name type="scientific">Gossypium arboreum</name>
    <name type="common">Tree cotton</name>
    <name type="synonym">Gossypium nanking</name>
    <dbReference type="NCBI Taxonomy" id="29729"/>
    <lineage>
        <taxon>Eukaryota</taxon>
        <taxon>Viridiplantae</taxon>
        <taxon>Streptophyta</taxon>
        <taxon>Embryophyta</taxon>
        <taxon>Tracheophyta</taxon>
        <taxon>Spermatophyta</taxon>
        <taxon>Magnoliopsida</taxon>
        <taxon>eudicotyledons</taxon>
        <taxon>Gunneridae</taxon>
        <taxon>Pentapetalae</taxon>
        <taxon>rosids</taxon>
        <taxon>malvids</taxon>
        <taxon>Malvales</taxon>
        <taxon>Malvaceae</taxon>
        <taxon>Malvoideae</taxon>
        <taxon>Gossypium</taxon>
    </lineage>
</organism>